<evidence type="ECO:0000313" key="1">
    <source>
        <dbReference type="EMBL" id="MBN3105897.1"/>
    </source>
</evidence>
<keyword evidence="2" id="KW-1185">Reference proteome</keyword>
<comment type="caution">
    <text evidence="1">The sequence shown here is derived from an EMBL/GenBank/DDBJ whole genome shotgun (WGS) entry which is preliminary data.</text>
</comment>
<dbReference type="RefSeq" id="WP_119888209.1">
    <property type="nucleotide sequence ID" value="NZ_CP059957.1"/>
</dbReference>
<dbReference type="Proteomes" id="UP000762586">
    <property type="component" value="Unassembled WGS sequence"/>
</dbReference>
<evidence type="ECO:0000313" key="2">
    <source>
        <dbReference type="Proteomes" id="UP000762586"/>
    </source>
</evidence>
<organism evidence="1 2">
    <name type="scientific">Pectobacterium brasiliense</name>
    <dbReference type="NCBI Taxonomy" id="180957"/>
    <lineage>
        <taxon>Bacteria</taxon>
        <taxon>Pseudomonadati</taxon>
        <taxon>Pseudomonadota</taxon>
        <taxon>Gammaproteobacteria</taxon>
        <taxon>Enterobacterales</taxon>
        <taxon>Pectobacteriaceae</taxon>
        <taxon>Pectobacterium</taxon>
    </lineage>
</organism>
<proteinExistence type="predicted"/>
<reference evidence="1 2" key="1">
    <citation type="submission" date="2020-07" db="EMBL/GenBank/DDBJ databases">
        <title>A pangenomic view of the genus Pectobacterium provides insights into genome organization, phylogeny, and virulence.</title>
        <authorList>
            <person name="Jonkheer E."/>
            <person name="Brankovics B."/>
            <person name="Houwers I."/>
            <person name="Van Der Wolf J."/>
            <person name="Bonants P."/>
            <person name="Vreeburg R."/>
            <person name="Bollema R."/>
            <person name="De Haan J."/>
            <person name="Berke L."/>
            <person name="De Ridder D."/>
            <person name="Smit S."/>
            <person name="Van Der Lee T.A.J."/>
        </authorList>
    </citation>
    <scope>NUCLEOTIDE SEQUENCE [LARGE SCALE GENOMIC DNA]</scope>
    <source>
        <strain evidence="1 2">NAK:384</strain>
    </source>
</reference>
<name>A0ABS2WZI1_9GAMM</name>
<protein>
    <submittedName>
        <fullName evidence="1">Uncharacterized protein</fullName>
    </submittedName>
</protein>
<sequence>MEIKRESIDEVKHRLDSVTVTFNSYLADFDAQSVKLNKEKDERLSPTEQLMYTAYSELQKVRLEYEIACIKSWGGTVDEGEVSPYIYSMIIWWHKNPDAMPDLNMIINNPPYKYFSRSALLTFMADCGLIFHPKWDDKRCHLGNVHLRATPSRYQMPFVLRGISAFSQVMEIDENGRVRFFIDYACVRIYFENELGFGVRRIADYEGILVNPEDKQCYLTLRISMIDESYDDELIILNFPDIRSAYLHLIASRYRTKRYYRQLIKQNSSSSILSLIL</sequence>
<dbReference type="EMBL" id="JACGET010000005">
    <property type="protein sequence ID" value="MBN3105897.1"/>
    <property type="molecule type" value="Genomic_DNA"/>
</dbReference>
<accession>A0ABS2WZI1</accession>
<gene>
    <name evidence="1" type="ORF">H4F48_07360</name>
</gene>